<evidence type="ECO:0000313" key="1">
    <source>
        <dbReference type="EMBL" id="PPL15206.1"/>
    </source>
</evidence>
<name>A0ABX5ASX5_9MICO</name>
<sequence length="81" mass="8657">MHITAHRATEPAHRGFGASDVICAVRAELDGHTPEAVESILRAQLTDHQVEISDGELHRVAADIATARIAQLLATPLGAER</sequence>
<keyword evidence="2" id="KW-1185">Reference proteome</keyword>
<comment type="caution">
    <text evidence="1">The sequence shown here is derived from an EMBL/GenBank/DDBJ whole genome shotgun (WGS) entry which is preliminary data.</text>
</comment>
<gene>
    <name evidence="1" type="ORF">GY24_14680</name>
</gene>
<organism evidence="1 2">
    <name type="scientific">Microterricola pindariensis</name>
    <dbReference type="NCBI Taxonomy" id="478010"/>
    <lineage>
        <taxon>Bacteria</taxon>
        <taxon>Bacillati</taxon>
        <taxon>Actinomycetota</taxon>
        <taxon>Actinomycetes</taxon>
        <taxon>Micrococcales</taxon>
        <taxon>Microbacteriaceae</taxon>
        <taxon>Microterricola</taxon>
    </lineage>
</organism>
<reference evidence="1 2" key="1">
    <citation type="journal article" date="2008" name="Int. J. Syst. Evol. Microbiol.">
        <title>Leifsonia pindariensis sp. nov., isolated from the Pindari glacier of the Indian Himalayas, and emended description of the genus Leifsonia.</title>
        <authorList>
            <person name="Reddy G.S."/>
            <person name="Prabagaran S.R."/>
            <person name="Shivaji S."/>
        </authorList>
    </citation>
    <scope>NUCLEOTIDE SEQUENCE [LARGE SCALE GENOMIC DNA]</scope>
    <source>
        <strain evidence="1 2">PON 10</strain>
    </source>
</reference>
<proteinExistence type="predicted"/>
<protein>
    <submittedName>
        <fullName evidence="1">Uncharacterized protein</fullName>
    </submittedName>
</protein>
<dbReference type="Proteomes" id="UP000237755">
    <property type="component" value="Unassembled WGS sequence"/>
</dbReference>
<accession>A0ABX5ASX5</accession>
<evidence type="ECO:0000313" key="2">
    <source>
        <dbReference type="Proteomes" id="UP000237755"/>
    </source>
</evidence>
<dbReference type="EMBL" id="MPZN01000067">
    <property type="protein sequence ID" value="PPL15206.1"/>
    <property type="molecule type" value="Genomic_DNA"/>
</dbReference>
<dbReference type="RefSeq" id="WP_104477015.1">
    <property type="nucleotide sequence ID" value="NZ_MPZN01000067.1"/>
</dbReference>